<dbReference type="Pfam" id="PF19868">
    <property type="entry name" value="DUF6341"/>
    <property type="match status" value="1"/>
</dbReference>
<accession>A0ABU0ZYK8</accession>
<keyword evidence="1" id="KW-1133">Transmembrane helix</keyword>
<organism evidence="2 3">
    <name type="scientific">Mesonia profundi</name>
    <dbReference type="NCBI Taxonomy" id="3070998"/>
    <lineage>
        <taxon>Bacteria</taxon>
        <taxon>Pseudomonadati</taxon>
        <taxon>Bacteroidota</taxon>
        <taxon>Flavobacteriia</taxon>
        <taxon>Flavobacteriales</taxon>
        <taxon>Flavobacteriaceae</taxon>
        <taxon>Mesonia</taxon>
    </lineage>
</organism>
<gene>
    <name evidence="2" type="ORF">RBU60_03115</name>
</gene>
<comment type="caution">
    <text evidence="2">The sequence shown here is derived from an EMBL/GenBank/DDBJ whole genome shotgun (WGS) entry which is preliminary data.</text>
</comment>
<feature type="transmembrane region" description="Helical" evidence="1">
    <location>
        <begin position="31"/>
        <end position="54"/>
    </location>
</feature>
<dbReference type="RefSeq" id="WP_308863203.1">
    <property type="nucleotide sequence ID" value="NZ_JAVHUL010000005.1"/>
</dbReference>
<keyword evidence="1" id="KW-0472">Membrane</keyword>
<dbReference type="Proteomes" id="UP001230915">
    <property type="component" value="Unassembled WGS sequence"/>
</dbReference>
<reference evidence="2 3" key="1">
    <citation type="submission" date="2023-08" db="EMBL/GenBank/DDBJ databases">
        <title>Mesonia sp. MT50, isolated from deep-sea sediment of the Mariana Trench.</title>
        <authorList>
            <person name="Fu H."/>
        </authorList>
    </citation>
    <scope>NUCLEOTIDE SEQUENCE [LARGE SCALE GENOMIC DNA]</scope>
    <source>
        <strain evidence="2 3">MT50</strain>
    </source>
</reference>
<evidence type="ECO:0000313" key="2">
    <source>
        <dbReference type="EMBL" id="MDQ7916552.1"/>
    </source>
</evidence>
<dbReference type="EMBL" id="JAVHUL010000005">
    <property type="protein sequence ID" value="MDQ7916552.1"/>
    <property type="molecule type" value="Genomic_DNA"/>
</dbReference>
<keyword evidence="2" id="KW-0328">Glycosyltransferase</keyword>
<keyword evidence="2" id="KW-0808">Transferase</keyword>
<keyword evidence="3" id="KW-1185">Reference proteome</keyword>
<dbReference type="InterPro" id="IPR045922">
    <property type="entry name" value="DUF6341"/>
</dbReference>
<sequence>MKDFFELIASLFEDVLFVPFDAIRELELSSWFAANGLNFIFILIGAVAFVYWMLQLKKFNDNNEEDRSVKAHVFLGKNAKY</sequence>
<evidence type="ECO:0000313" key="3">
    <source>
        <dbReference type="Proteomes" id="UP001230915"/>
    </source>
</evidence>
<evidence type="ECO:0000256" key="1">
    <source>
        <dbReference type="SAM" id="Phobius"/>
    </source>
</evidence>
<keyword evidence="1" id="KW-0812">Transmembrane</keyword>
<name>A0ABU0ZYK8_9FLAO</name>
<dbReference type="GO" id="GO:0016757">
    <property type="term" value="F:glycosyltransferase activity"/>
    <property type="evidence" value="ECO:0007669"/>
    <property type="project" value="UniProtKB-KW"/>
</dbReference>
<protein>
    <submittedName>
        <fullName evidence="2">Uracil phosphoribosyltransferase</fullName>
    </submittedName>
</protein>
<proteinExistence type="predicted"/>